<organism evidence="4 5">
    <name type="scientific">Lujinxingia litoralis</name>
    <dbReference type="NCBI Taxonomy" id="2211119"/>
    <lineage>
        <taxon>Bacteria</taxon>
        <taxon>Deltaproteobacteria</taxon>
        <taxon>Bradymonadales</taxon>
        <taxon>Lujinxingiaceae</taxon>
        <taxon>Lujinxingia</taxon>
    </lineage>
</organism>
<reference evidence="4 5" key="1">
    <citation type="submission" date="2018-05" db="EMBL/GenBank/DDBJ databases">
        <title>Lujinxingia marina gen. nov. sp. nov., a new facultative anaerobic member of the class Deltaproteobacteria, and proposal of Lujinxingaceae fam. nov.</title>
        <authorList>
            <person name="Li C.-M."/>
        </authorList>
    </citation>
    <scope>NUCLEOTIDE SEQUENCE [LARGE SCALE GENOMIC DNA]</scope>
    <source>
        <strain evidence="4 5">B210</strain>
    </source>
</reference>
<comment type="caution">
    <text evidence="4">The sequence shown here is derived from an EMBL/GenBank/DDBJ whole genome shotgun (WGS) entry which is preliminary data.</text>
</comment>
<dbReference type="InterPro" id="IPR052376">
    <property type="entry name" value="Oxidative_Scav/Glycosyltrans"/>
</dbReference>
<evidence type="ECO:0000259" key="3">
    <source>
        <dbReference type="Pfam" id="PF24481"/>
    </source>
</evidence>
<dbReference type="PANTHER" id="PTHR39082">
    <property type="entry name" value="PHOSPHOLIPASE C-BETA-2-RELATED"/>
    <property type="match status" value="1"/>
</dbReference>
<dbReference type="RefSeq" id="WP_111731091.1">
    <property type="nucleotide sequence ID" value="NZ_QHKO01000010.1"/>
</dbReference>
<dbReference type="InterPro" id="IPR003743">
    <property type="entry name" value="Zf-RING_7"/>
</dbReference>
<proteinExistence type="predicted"/>
<keyword evidence="5" id="KW-1185">Reference proteome</keyword>
<evidence type="ECO:0000313" key="5">
    <source>
        <dbReference type="Proteomes" id="UP000249169"/>
    </source>
</evidence>
<protein>
    <submittedName>
        <fullName evidence="4">Uncharacterized protein</fullName>
    </submittedName>
</protein>
<dbReference type="AlphaFoldDB" id="A0A328C3J9"/>
<dbReference type="Gene3D" id="1.10.287.1490">
    <property type="match status" value="1"/>
</dbReference>
<dbReference type="Pfam" id="PF02591">
    <property type="entry name" value="Zn_ribbon_9"/>
    <property type="match status" value="1"/>
</dbReference>
<evidence type="ECO:0000259" key="2">
    <source>
        <dbReference type="Pfam" id="PF02591"/>
    </source>
</evidence>
<keyword evidence="1" id="KW-0175">Coiled coil</keyword>
<feature type="domain" description="C4-type zinc ribbon" evidence="2">
    <location>
        <begin position="199"/>
        <end position="230"/>
    </location>
</feature>
<sequence>MKEQLALLRELQNIDLELDEITKKKQEIVGRIQENTGFLDKLVEDLNTQKEELEEIRALQSQKKDDLKEINEQLTMRQKRLRDIGSTKEFNAVEKEIENFKKSGEQTEEELLHLLEVIESTQESIKEKEDKIIQLREGIAADESEAEKRLSELDAIISKLTARQEEARGQVSRRVIHKYDFIRSRRPGLAVVACKNGHCEGCFMALPPQQYIEVQRGNTLEICPSCNRILYFWEDSLGESSPSNALEA</sequence>
<dbReference type="OrthoDB" id="9795058at2"/>
<dbReference type="EMBL" id="QHKO01000010">
    <property type="protein sequence ID" value="RAL20495.1"/>
    <property type="molecule type" value="Genomic_DNA"/>
</dbReference>
<dbReference type="Pfam" id="PF24481">
    <property type="entry name" value="CT398_CC"/>
    <property type="match status" value="1"/>
</dbReference>
<feature type="domain" description="CT398-like coiled coil hairpin" evidence="3">
    <location>
        <begin position="11"/>
        <end position="185"/>
    </location>
</feature>
<accession>A0A328C3J9</accession>
<gene>
    <name evidence="4" type="ORF">DL240_16985</name>
</gene>
<name>A0A328C3J9_9DELT</name>
<dbReference type="Proteomes" id="UP000249169">
    <property type="component" value="Unassembled WGS sequence"/>
</dbReference>
<evidence type="ECO:0000256" key="1">
    <source>
        <dbReference type="SAM" id="Coils"/>
    </source>
</evidence>
<evidence type="ECO:0000313" key="4">
    <source>
        <dbReference type="EMBL" id="RAL20495.1"/>
    </source>
</evidence>
<dbReference type="PANTHER" id="PTHR39082:SF1">
    <property type="entry name" value="SCAVENGER RECEPTOR CLASS A MEMBER 3"/>
    <property type="match status" value="1"/>
</dbReference>
<dbReference type="InterPro" id="IPR056003">
    <property type="entry name" value="CT398_CC_hairpin"/>
</dbReference>
<feature type="coiled-coil region" evidence="1">
    <location>
        <begin position="39"/>
        <end position="163"/>
    </location>
</feature>